<reference evidence="1" key="1">
    <citation type="submission" date="2015-11" db="EMBL/GenBank/DDBJ databases">
        <title>De novo transcriptome assembly of four potential Pierce s Disease insect vectors from Arizona vineyards.</title>
        <authorList>
            <person name="Tassone E.E."/>
        </authorList>
    </citation>
    <scope>NUCLEOTIDE SEQUENCE</scope>
</reference>
<dbReference type="PANTHER" id="PTHR47331">
    <property type="entry name" value="PHD-TYPE DOMAIN-CONTAINING PROTEIN"/>
    <property type="match status" value="1"/>
</dbReference>
<dbReference type="Gene3D" id="3.30.70.270">
    <property type="match status" value="1"/>
</dbReference>
<dbReference type="InterPro" id="IPR043502">
    <property type="entry name" value="DNA/RNA_pol_sf"/>
</dbReference>
<protein>
    <recommendedName>
        <fullName evidence="2">Reverse transcriptase domain-containing protein</fullName>
    </recommendedName>
</protein>
<organism evidence="1">
    <name type="scientific">Graphocephala atropunctata</name>
    <dbReference type="NCBI Taxonomy" id="36148"/>
    <lineage>
        <taxon>Eukaryota</taxon>
        <taxon>Metazoa</taxon>
        <taxon>Ecdysozoa</taxon>
        <taxon>Arthropoda</taxon>
        <taxon>Hexapoda</taxon>
        <taxon>Insecta</taxon>
        <taxon>Pterygota</taxon>
        <taxon>Neoptera</taxon>
        <taxon>Paraneoptera</taxon>
        <taxon>Hemiptera</taxon>
        <taxon>Auchenorrhyncha</taxon>
        <taxon>Membracoidea</taxon>
        <taxon>Cicadellidae</taxon>
        <taxon>Cicadellinae</taxon>
        <taxon>Cicadellini</taxon>
        <taxon>Graphocephala</taxon>
    </lineage>
</organism>
<evidence type="ECO:0008006" key="2">
    <source>
        <dbReference type="Google" id="ProtNLM"/>
    </source>
</evidence>
<dbReference type="InterPro" id="IPR043128">
    <property type="entry name" value="Rev_trsase/Diguanyl_cyclase"/>
</dbReference>
<dbReference type="EMBL" id="GEBQ01015737">
    <property type="protein sequence ID" value="JAT24240.1"/>
    <property type="molecule type" value="Transcribed_RNA"/>
</dbReference>
<gene>
    <name evidence="1" type="ORF">g.50002</name>
</gene>
<dbReference type="Pfam" id="PF05380">
    <property type="entry name" value="Peptidase_A17"/>
    <property type="match status" value="1"/>
</dbReference>
<sequence length="759" mass="87176">VTVHEDQPKLFSSIFGYIVIGRVSGSGLLTVANSNSFFTIVDEAHDLRRQIQRFWELEEPPEHNFSTNPDDEICEQHFKNTHLRSNNGQYVVRLPFKSSDVQLENFEEVSLKRFYNLERRLMKDNQLMSEYHKFMQEYQDLGHMEITKSPSKYVIPHHCVVKEDRSQTKLRVVFDASAQSPPFGSLNSQLLGGPKLQQDIRDILMRFRLHSVVFVADIVKMYRQILVHPQDRPYQHIHWRFNPAESVSKFELGTVTYGLTSAPFLALRVMKQLALDEGECYPKAAKVISQDMYIDDIVTGASSLSEALKLQEETIHLLEKGHFSLSKWASNRPELLKLVNLEQQTDSVNFSANEDFSVKILGLHWDPIHDTFTYKFQSFSLVFTKRSILSAVAKVYDPLGLLAPVTFIAKCLIQELWKLGLDWDQEIPSHLKSVWEGFVNQLSYISNLQIPRLVVPNQSLCYQLVGFSDASGQGYCAVIYLRVISEETITSHLIIAKTKLARIKTVTIPRLELCGAHLLAKLYFSVSRMFTQFTTITFQKPVFFTDASIVLGWLNTPLYKLKVFISNRVSHITELTTLSCWRHISSTENPSDCGSRGLSADKLLKCSLWWHGPKWLCKYEDEWPTSPVDLNFQSLPEIKVEQNTLSVTDSEPFIISFISTQSSYYKVLYVIGWIRRLIYNTKAKIGKRELRHGPLHSHEIKEALMYVLDQIQSYYLFQSDSSTSLKESIARSKYPKLSPFIDESGLLRVGGRLNRSSIP</sequence>
<dbReference type="PANTHER" id="PTHR47331:SF1">
    <property type="entry name" value="GAG-LIKE PROTEIN"/>
    <property type="match status" value="1"/>
</dbReference>
<feature type="non-terminal residue" evidence="1">
    <location>
        <position position="1"/>
    </location>
</feature>
<dbReference type="Gene3D" id="3.10.10.10">
    <property type="entry name" value="HIV Type 1 Reverse Transcriptase, subunit A, domain 1"/>
    <property type="match status" value="1"/>
</dbReference>
<proteinExistence type="predicted"/>
<dbReference type="SUPFAM" id="SSF56672">
    <property type="entry name" value="DNA/RNA polymerases"/>
    <property type="match status" value="1"/>
</dbReference>
<accession>A0A1B6LKM8</accession>
<dbReference type="InterPro" id="IPR008042">
    <property type="entry name" value="Retrotrans_Pao"/>
</dbReference>
<name>A0A1B6LKM8_9HEMI</name>
<feature type="non-terminal residue" evidence="1">
    <location>
        <position position="759"/>
    </location>
</feature>
<dbReference type="GO" id="GO:0071897">
    <property type="term" value="P:DNA biosynthetic process"/>
    <property type="evidence" value="ECO:0007669"/>
    <property type="project" value="UniProtKB-ARBA"/>
</dbReference>
<dbReference type="AlphaFoldDB" id="A0A1B6LKM8"/>
<evidence type="ECO:0000313" key="1">
    <source>
        <dbReference type="EMBL" id="JAT24240.1"/>
    </source>
</evidence>